<dbReference type="CDD" id="cd00761">
    <property type="entry name" value="Glyco_tranf_GTA_type"/>
    <property type="match status" value="2"/>
</dbReference>
<organism evidence="3 4">
    <name type="scientific">Helicobacter canis</name>
    <dbReference type="NCBI Taxonomy" id="29419"/>
    <lineage>
        <taxon>Bacteria</taxon>
        <taxon>Pseudomonadati</taxon>
        <taxon>Campylobacterota</taxon>
        <taxon>Epsilonproteobacteria</taxon>
        <taxon>Campylobacterales</taxon>
        <taxon>Helicobacteraceae</taxon>
        <taxon>Helicobacter</taxon>
    </lineage>
</organism>
<feature type="region of interest" description="Disordered" evidence="1">
    <location>
        <begin position="258"/>
        <end position="282"/>
    </location>
</feature>
<gene>
    <name evidence="3" type="primary">kfoC_3</name>
    <name evidence="3" type="ORF">NCTC12410_01128</name>
</gene>
<protein>
    <submittedName>
        <fullName evidence="3">Beta-1,3-galactosyltransferase</fullName>
    </submittedName>
</protein>
<dbReference type="Pfam" id="PF00535">
    <property type="entry name" value="Glycos_transf_2"/>
    <property type="match status" value="2"/>
</dbReference>
<dbReference type="Gene3D" id="3.90.550.10">
    <property type="entry name" value="Spore Coat Polysaccharide Biosynthesis Protein SpsA, Chain A"/>
    <property type="match status" value="2"/>
</dbReference>
<dbReference type="InterPro" id="IPR029044">
    <property type="entry name" value="Nucleotide-diphossugar_trans"/>
</dbReference>
<dbReference type="SUPFAM" id="SSF53448">
    <property type="entry name" value="Nucleotide-diphospho-sugar transferases"/>
    <property type="match status" value="2"/>
</dbReference>
<evidence type="ECO:0000313" key="4">
    <source>
        <dbReference type="Proteomes" id="UP000254841"/>
    </source>
</evidence>
<dbReference type="Proteomes" id="UP000254841">
    <property type="component" value="Unassembled WGS sequence"/>
</dbReference>
<feature type="domain" description="Glycosyltransferase 2-like" evidence="2">
    <location>
        <begin position="152"/>
        <end position="248"/>
    </location>
</feature>
<dbReference type="EMBL" id="UGHV01000001">
    <property type="protein sequence ID" value="STO97303.1"/>
    <property type="molecule type" value="Genomic_DNA"/>
</dbReference>
<sequence>MSPLVSIIIPVYNVESTIARCLDSCINQTFSDIEIIIIDDCGSDSSIHIAQDYAHKDPRIHIVHNATNLGLFSTRIAGERVARGKYILPLDSDDYIELHACKRLYRLLHNLAESTPIPKLTLLVNEKACKNAIGGGQHINHTGSRAMPPKVSIIIPVYNVESYIARCLESCIHQSLRDIEILVIDDCGSDSSIHIAQDYAHKDPRIHIIHNAKNLGTFATRIKGIKAAKGEYIAFLDADDYLTSNACEISYNATLESTQAQSPANPHPTNLSKSKQSAQEPDTSPDIVFFGMRFEPPTLKRVSPPVLCKPLFGDEVLFEVFAHCATPPWHICAKLYKASHIRGAIAQLVAHMGEDVRLTMAEDVLKSFWLTALATKSIGIPDKLYVYCDSSSSITRKIDAKTRDKKIADIGRVIDELRKLSQVDCLRANASFSIAQKRAIAILTSVQVLEHRYDGLINGSWGGAAYLMACLKSLRYHRKWQTFVRLLACIFSLGYIKL</sequence>
<dbReference type="PANTHER" id="PTHR22916:SF3">
    <property type="entry name" value="UDP-GLCNAC:BETAGAL BETA-1,3-N-ACETYLGLUCOSAMINYLTRANSFERASE-LIKE PROTEIN 1"/>
    <property type="match status" value="1"/>
</dbReference>
<evidence type="ECO:0000259" key="2">
    <source>
        <dbReference type="Pfam" id="PF00535"/>
    </source>
</evidence>
<proteinExistence type="predicted"/>
<keyword evidence="3" id="KW-0328">Glycosyltransferase</keyword>
<evidence type="ECO:0000256" key="1">
    <source>
        <dbReference type="SAM" id="MobiDB-lite"/>
    </source>
</evidence>
<name>A0A377J688_9HELI</name>
<dbReference type="AlphaFoldDB" id="A0A377J688"/>
<dbReference type="PANTHER" id="PTHR22916">
    <property type="entry name" value="GLYCOSYLTRANSFERASE"/>
    <property type="match status" value="1"/>
</dbReference>
<accession>A0A377J688</accession>
<dbReference type="GO" id="GO:0016758">
    <property type="term" value="F:hexosyltransferase activity"/>
    <property type="evidence" value="ECO:0007669"/>
    <property type="project" value="UniProtKB-ARBA"/>
</dbReference>
<dbReference type="InterPro" id="IPR001173">
    <property type="entry name" value="Glyco_trans_2-like"/>
</dbReference>
<reference evidence="3 4" key="1">
    <citation type="submission" date="2018-06" db="EMBL/GenBank/DDBJ databases">
        <authorList>
            <consortium name="Pathogen Informatics"/>
            <person name="Doyle S."/>
        </authorList>
    </citation>
    <scope>NUCLEOTIDE SEQUENCE [LARGE SCALE GENOMIC DNA]</scope>
    <source>
        <strain evidence="3 4">NCTC12410</strain>
    </source>
</reference>
<keyword evidence="3" id="KW-0808">Transferase</keyword>
<evidence type="ECO:0000313" key="3">
    <source>
        <dbReference type="EMBL" id="STO97303.1"/>
    </source>
</evidence>
<feature type="domain" description="Glycosyltransferase 2-like" evidence="2">
    <location>
        <begin position="6"/>
        <end position="110"/>
    </location>
</feature>